<keyword evidence="7" id="KW-0573">Peptidoglycan synthesis</keyword>
<evidence type="ECO:0000256" key="11">
    <source>
        <dbReference type="SAM" id="Phobius"/>
    </source>
</evidence>
<name>A0A7C8HFM0_9FIRM</name>
<evidence type="ECO:0000256" key="4">
    <source>
        <dbReference type="ARBA" id="ARBA00022475"/>
    </source>
</evidence>
<dbReference type="SUPFAM" id="SSF56519">
    <property type="entry name" value="Penicillin binding protein dimerisation domain"/>
    <property type="match status" value="1"/>
</dbReference>
<keyword evidence="10" id="KW-0961">Cell wall biogenesis/degradation</keyword>
<dbReference type="GO" id="GO:0071972">
    <property type="term" value="F:peptidoglycan L,D-transpeptidase activity"/>
    <property type="evidence" value="ECO:0007669"/>
    <property type="project" value="TreeGrafter"/>
</dbReference>
<feature type="domain" description="Penicillin-binding protein transpeptidase" evidence="12">
    <location>
        <begin position="482"/>
        <end position="806"/>
    </location>
</feature>
<dbReference type="Proteomes" id="UP000483018">
    <property type="component" value="Unassembled WGS sequence"/>
</dbReference>
<feature type="domain" description="Penicillin-binding protein dimerisation" evidence="13">
    <location>
        <begin position="59"/>
        <end position="300"/>
    </location>
</feature>
<protein>
    <recommendedName>
        <fullName evidence="16">Penicillin-binding protein</fullName>
    </recommendedName>
</protein>
<keyword evidence="15" id="KW-1185">Reference proteome</keyword>
<organism evidence="14 15">
    <name type="scientific">Defluviitalea raffinosedens</name>
    <dbReference type="NCBI Taxonomy" id="1450156"/>
    <lineage>
        <taxon>Bacteria</taxon>
        <taxon>Bacillati</taxon>
        <taxon>Bacillota</taxon>
        <taxon>Clostridia</taxon>
        <taxon>Lachnospirales</taxon>
        <taxon>Defluviitaleaceae</taxon>
        <taxon>Defluviitalea</taxon>
    </lineage>
</organism>
<dbReference type="GO" id="GO:0009252">
    <property type="term" value="P:peptidoglycan biosynthetic process"/>
    <property type="evidence" value="ECO:0007669"/>
    <property type="project" value="UniProtKB-KW"/>
</dbReference>
<evidence type="ECO:0000256" key="6">
    <source>
        <dbReference type="ARBA" id="ARBA00022960"/>
    </source>
</evidence>
<evidence type="ECO:0000256" key="2">
    <source>
        <dbReference type="ARBA" id="ARBA00004236"/>
    </source>
</evidence>
<dbReference type="GO" id="GO:0071555">
    <property type="term" value="P:cell wall organization"/>
    <property type="evidence" value="ECO:0007669"/>
    <property type="project" value="UniProtKB-KW"/>
</dbReference>
<comment type="similarity">
    <text evidence="3">Belongs to the transpeptidase family.</text>
</comment>
<dbReference type="OrthoDB" id="9757901at2"/>
<feature type="transmembrane region" description="Helical" evidence="11">
    <location>
        <begin position="12"/>
        <end position="35"/>
    </location>
</feature>
<dbReference type="InterPro" id="IPR036138">
    <property type="entry name" value="PBP_dimer_sf"/>
</dbReference>
<evidence type="ECO:0000259" key="12">
    <source>
        <dbReference type="Pfam" id="PF00905"/>
    </source>
</evidence>
<evidence type="ECO:0000256" key="9">
    <source>
        <dbReference type="ARBA" id="ARBA00023136"/>
    </source>
</evidence>
<keyword evidence="9 11" id="KW-0472">Membrane</keyword>
<dbReference type="EMBL" id="WSLF01000004">
    <property type="protein sequence ID" value="KAE9635008.1"/>
    <property type="molecule type" value="Genomic_DNA"/>
</dbReference>
<keyword evidence="6" id="KW-0133">Cell shape</keyword>
<comment type="subcellular location">
    <subcellularLocation>
        <location evidence="2">Cell membrane</location>
    </subcellularLocation>
    <subcellularLocation>
        <location evidence="1">Membrane</location>
        <topology evidence="1">Single-pass membrane protein</topology>
    </subcellularLocation>
</comment>
<dbReference type="GO" id="GO:0008360">
    <property type="term" value="P:regulation of cell shape"/>
    <property type="evidence" value="ECO:0007669"/>
    <property type="project" value="UniProtKB-KW"/>
</dbReference>
<dbReference type="InterPro" id="IPR012338">
    <property type="entry name" value="Beta-lactam/transpept-like"/>
</dbReference>
<evidence type="ECO:0000259" key="13">
    <source>
        <dbReference type="Pfam" id="PF03717"/>
    </source>
</evidence>
<dbReference type="Gene3D" id="3.90.1310.10">
    <property type="entry name" value="Penicillin-binding protein 2a (Domain 2)"/>
    <property type="match status" value="2"/>
</dbReference>
<dbReference type="PANTHER" id="PTHR30627">
    <property type="entry name" value="PEPTIDOGLYCAN D,D-TRANSPEPTIDASE"/>
    <property type="match status" value="1"/>
</dbReference>
<evidence type="ECO:0000313" key="14">
    <source>
        <dbReference type="EMBL" id="KAE9635008.1"/>
    </source>
</evidence>
<keyword evidence="5 11" id="KW-0812">Transmembrane</keyword>
<dbReference type="RefSeq" id="WP_158740094.1">
    <property type="nucleotide sequence ID" value="NZ_JAFBEP010000024.1"/>
</dbReference>
<evidence type="ECO:0000256" key="7">
    <source>
        <dbReference type="ARBA" id="ARBA00022984"/>
    </source>
</evidence>
<evidence type="ECO:0000256" key="8">
    <source>
        <dbReference type="ARBA" id="ARBA00022989"/>
    </source>
</evidence>
<keyword evidence="8 11" id="KW-1133">Transmembrane helix</keyword>
<dbReference type="Gene3D" id="3.30.1390.30">
    <property type="entry name" value="Penicillin-binding protein 2a, domain 3"/>
    <property type="match status" value="1"/>
</dbReference>
<gene>
    <name evidence="14" type="ORF">GND95_06770</name>
</gene>
<dbReference type="Gene3D" id="3.40.710.10">
    <property type="entry name" value="DD-peptidase/beta-lactamase superfamily"/>
    <property type="match status" value="1"/>
</dbReference>
<dbReference type="GO" id="GO:0005886">
    <property type="term" value="C:plasma membrane"/>
    <property type="evidence" value="ECO:0007669"/>
    <property type="project" value="UniProtKB-SubCell"/>
</dbReference>
<dbReference type="AlphaFoldDB" id="A0A7C8HFM0"/>
<dbReference type="PANTHER" id="PTHR30627:SF2">
    <property type="entry name" value="PEPTIDOGLYCAN D,D-TRANSPEPTIDASE MRDA"/>
    <property type="match status" value="1"/>
</dbReference>
<keyword evidence="4" id="KW-1003">Cell membrane</keyword>
<dbReference type="Pfam" id="PF00905">
    <property type="entry name" value="Transpeptidase"/>
    <property type="match status" value="1"/>
</dbReference>
<dbReference type="InterPro" id="IPR005311">
    <property type="entry name" value="PBP_dimer"/>
</dbReference>
<evidence type="ECO:0000256" key="3">
    <source>
        <dbReference type="ARBA" id="ARBA00007171"/>
    </source>
</evidence>
<dbReference type="InterPro" id="IPR001460">
    <property type="entry name" value="PCN-bd_Tpept"/>
</dbReference>
<evidence type="ECO:0000256" key="5">
    <source>
        <dbReference type="ARBA" id="ARBA00022692"/>
    </source>
</evidence>
<dbReference type="InterPro" id="IPR050515">
    <property type="entry name" value="Beta-lactam/transpept"/>
</dbReference>
<evidence type="ECO:0000256" key="10">
    <source>
        <dbReference type="ARBA" id="ARBA00023316"/>
    </source>
</evidence>
<evidence type="ECO:0008006" key="16">
    <source>
        <dbReference type="Google" id="ProtNLM"/>
    </source>
</evidence>
<proteinExistence type="inferred from homology"/>
<dbReference type="Pfam" id="PF03717">
    <property type="entry name" value="PBP_dimer"/>
    <property type="match status" value="1"/>
</dbReference>
<evidence type="ECO:0000313" key="15">
    <source>
        <dbReference type="Proteomes" id="UP000483018"/>
    </source>
</evidence>
<reference evidence="14 15" key="1">
    <citation type="submission" date="2019-12" db="EMBL/GenBank/DDBJ databases">
        <title>Defluviitalea raffinosedens, isolated from a biogas fermenter, genome sequencing and characterization.</title>
        <authorList>
            <person name="Rettenmaier R."/>
            <person name="Schneider M."/>
            <person name="Neuhaus K."/>
            <person name="Liebl W."/>
            <person name="Zverlov V."/>
        </authorList>
    </citation>
    <scope>NUCLEOTIDE SEQUENCE [LARGE SCALE GENOMIC DNA]</scope>
    <source>
        <strain evidence="14 15">249c-K6</strain>
    </source>
</reference>
<accession>A0A7C8HFM0</accession>
<dbReference type="SUPFAM" id="SSF56601">
    <property type="entry name" value="beta-lactamase/transpeptidase-like"/>
    <property type="match status" value="1"/>
</dbReference>
<evidence type="ECO:0000256" key="1">
    <source>
        <dbReference type="ARBA" id="ARBA00004167"/>
    </source>
</evidence>
<comment type="caution">
    <text evidence="14">The sequence shown here is derived from an EMBL/GenBank/DDBJ whole genome shotgun (WGS) entry which is preliminary data.</text>
</comment>
<sequence>MESNLSKFIKFITSRLFILALGFFTIFCILGVYLFKLQIIEGEYHQSKVNTNVLRELPISAPRGTIYDRYGKPLAVNKNAMSIKLDPSIDVENRDEVLLNLVKLLEKNNEKMIDELPLSAEKPFEFQTTENEEIRWKEEVFGKERSQLTKKQLEMNGDDFFQELRNFFDIDPELSDKDARKVLSLKYSLYQKRYRKYQPITVATDIKDKTIAEIEENYDKYPGFYIDVEAVRYYPEGELVSHIIGYTGKITQEQYESLKDQGYNQDDIVGRIGIEREMELYLRGKDGSTSVEVDPLGQRKQVHKVENPIPGGKIFLTLDLSLQKKVEEILVNKLTNIILSRIERSPSKTEPPIYIQDLLAGLVSTNTISTEAILKAPADTAQKAIADRLKSKIKNMKEDTDEEEGKSEVELAKEALIDMIKAREISSKNMISVMVEQNVITADDQFRKNLERGTISPIEVLKERISTGEISPHELGLDPSTGAVVVVDVHSGEVLSLVSYPSYDNNKFINGIDYEYYKKLQGDPTIPMFPRATQGRMAPGSTFKMITGIAGLEEGVITRSERINDKGIYTDAGLPYARCWIYSSYHVGHGLTDITRALEVSCNYFFYETSYRMAKANGKNGIEQNGLNVLRNYASKFGLDRKTGIELDEYEPKLSDRDVIRSAIGQGTHNFAPIHMARYIATLANGGTLYNLHVVDSVKTYDGVTVLEKEPEVLEKSEFDPENLQIIYKGMYEVTSGDEGTVRAVFKDFPIKVAGKTGSAQEQLSRGEHAWFVGFAPYDDPQIAIVVAIPYAYSSAYPAEIFRDIVAEYFGLNKEYEKASMDNLLY</sequence>
<dbReference type="GO" id="GO:0008658">
    <property type="term" value="F:penicillin binding"/>
    <property type="evidence" value="ECO:0007669"/>
    <property type="project" value="InterPro"/>
</dbReference>